<reference evidence="11" key="1">
    <citation type="submission" date="2020-06" db="EMBL/GenBank/DDBJ databases">
        <authorList>
            <person name="Sheng S."/>
        </authorList>
    </citation>
    <scope>NUCLEOTIDE SEQUENCE</scope>
    <source>
        <tissue evidence="11">Antenna</tissue>
    </source>
</reference>
<sequence>MITQLYIRALGYNFLRRNYTSQRKLRISIIMAYSSGFLHAMGWNRRALSLLGAWPEINDTIFDKFRALCCGLWISFVVCIPLTASMTIFWGDLDAMIGCLFINGPVMLAVVKILIFLYYRREIRILIEEMNHDWYVSRNKEEHDSMMKFGKISRFISICSVILGSTLLISFIIFQIYSGMTLRNQPNNFDPRLSVGLLYPVYLPYNTDKKATFVPTWMAQCITTIFSITMYAGFDAFFSTVILHVCGQLAVVGLSIRNLYSQENSLNIIEFQKQFSNAIKRHQELNNLVNLIDVLSSPILLPQMILCTIVFCFQGYMLLNSILEYSGFNKPFILQTLFMVIYICYTVLHLFVYCYVEHECYLDLLRKSLVRITLSTSPITHDCGPP</sequence>
<dbReference type="GO" id="GO:0005549">
    <property type="term" value="F:odorant binding"/>
    <property type="evidence" value="ECO:0007669"/>
    <property type="project" value="InterPro"/>
</dbReference>
<comment type="caution">
    <text evidence="10">Lacks conserved residue(s) required for the propagation of feature annotation.</text>
</comment>
<dbReference type="PANTHER" id="PTHR21137:SF35">
    <property type="entry name" value="ODORANT RECEPTOR 19A-RELATED"/>
    <property type="match status" value="1"/>
</dbReference>
<evidence type="ECO:0000256" key="7">
    <source>
        <dbReference type="ARBA" id="ARBA00023136"/>
    </source>
</evidence>
<feature type="transmembrane region" description="Helical" evidence="10">
    <location>
        <begin position="217"/>
        <end position="234"/>
    </location>
</feature>
<evidence type="ECO:0000256" key="2">
    <source>
        <dbReference type="ARBA" id="ARBA00022475"/>
    </source>
</evidence>
<dbReference type="GO" id="GO:0007165">
    <property type="term" value="P:signal transduction"/>
    <property type="evidence" value="ECO:0007669"/>
    <property type="project" value="UniProtKB-KW"/>
</dbReference>
<keyword evidence="8 10" id="KW-0675">Receptor</keyword>
<gene>
    <name evidence="11" type="primary">OR43</name>
</gene>
<dbReference type="GO" id="GO:0005886">
    <property type="term" value="C:plasma membrane"/>
    <property type="evidence" value="ECO:0007669"/>
    <property type="project" value="UniProtKB-SubCell"/>
</dbReference>
<organism evidence="11">
    <name type="scientific">Aulacocentrum confusum</name>
    <dbReference type="NCBI Taxonomy" id="2767324"/>
    <lineage>
        <taxon>Eukaryota</taxon>
        <taxon>Metazoa</taxon>
        <taxon>Ecdysozoa</taxon>
        <taxon>Arthropoda</taxon>
        <taxon>Hexapoda</taxon>
        <taxon>Insecta</taxon>
        <taxon>Pterygota</taxon>
        <taxon>Neoptera</taxon>
        <taxon>Endopterygota</taxon>
        <taxon>Hymenoptera</taxon>
        <taxon>Apocrita</taxon>
        <taxon>Ichneumonoidea</taxon>
        <taxon>Braconidae</taxon>
        <taxon>Macrocentrinae</taxon>
        <taxon>Aulacocentrum</taxon>
    </lineage>
</organism>
<dbReference type="PANTHER" id="PTHR21137">
    <property type="entry name" value="ODORANT RECEPTOR"/>
    <property type="match status" value="1"/>
</dbReference>
<evidence type="ECO:0000256" key="3">
    <source>
        <dbReference type="ARBA" id="ARBA00022606"/>
    </source>
</evidence>
<name>A0A7G8Z962_9HYME</name>
<dbReference type="AlphaFoldDB" id="A0A7G8Z962"/>
<feature type="transmembrane region" description="Helical" evidence="10">
    <location>
        <begin position="95"/>
        <end position="119"/>
    </location>
</feature>
<keyword evidence="5 10" id="KW-0552">Olfaction</keyword>
<evidence type="ECO:0000256" key="9">
    <source>
        <dbReference type="ARBA" id="ARBA00023224"/>
    </source>
</evidence>
<feature type="transmembrane region" description="Helical" evidence="10">
    <location>
        <begin position="331"/>
        <end position="352"/>
    </location>
</feature>
<dbReference type="EMBL" id="MT670983">
    <property type="protein sequence ID" value="QNL14987.1"/>
    <property type="molecule type" value="mRNA"/>
</dbReference>
<feature type="transmembrane region" description="Helical" evidence="10">
    <location>
        <begin position="299"/>
        <end position="319"/>
    </location>
</feature>
<proteinExistence type="evidence at transcript level"/>
<feature type="transmembrane region" description="Helical" evidence="10">
    <location>
        <begin position="155"/>
        <end position="177"/>
    </location>
</feature>
<keyword evidence="7 10" id="KW-0472">Membrane</keyword>
<evidence type="ECO:0000256" key="4">
    <source>
        <dbReference type="ARBA" id="ARBA00022692"/>
    </source>
</evidence>
<evidence type="ECO:0000256" key="8">
    <source>
        <dbReference type="ARBA" id="ARBA00023170"/>
    </source>
</evidence>
<evidence type="ECO:0000256" key="10">
    <source>
        <dbReference type="RuleBase" id="RU351113"/>
    </source>
</evidence>
<keyword evidence="9 10" id="KW-0807">Transducer</keyword>
<evidence type="ECO:0000256" key="1">
    <source>
        <dbReference type="ARBA" id="ARBA00004651"/>
    </source>
</evidence>
<keyword evidence="2" id="KW-1003">Cell membrane</keyword>
<dbReference type="Pfam" id="PF02949">
    <property type="entry name" value="7tm_6"/>
    <property type="match status" value="1"/>
</dbReference>
<keyword evidence="3 10" id="KW-0716">Sensory transduction</keyword>
<protein>
    <recommendedName>
        <fullName evidence="10">Odorant receptor</fullName>
    </recommendedName>
</protein>
<evidence type="ECO:0000313" key="11">
    <source>
        <dbReference type="EMBL" id="QNL14987.1"/>
    </source>
</evidence>
<evidence type="ECO:0000256" key="5">
    <source>
        <dbReference type="ARBA" id="ARBA00022725"/>
    </source>
</evidence>
<keyword evidence="6 10" id="KW-1133">Transmembrane helix</keyword>
<comment type="similarity">
    <text evidence="10">Belongs to the insect chemoreceptor superfamily. Heteromeric odorant receptor channel (TC 1.A.69) family.</text>
</comment>
<feature type="transmembrane region" description="Helical" evidence="10">
    <location>
        <begin position="65"/>
        <end position="89"/>
    </location>
</feature>
<keyword evidence="4 10" id="KW-0812">Transmembrane</keyword>
<dbReference type="GO" id="GO:0004984">
    <property type="term" value="F:olfactory receptor activity"/>
    <property type="evidence" value="ECO:0007669"/>
    <property type="project" value="InterPro"/>
</dbReference>
<dbReference type="InterPro" id="IPR004117">
    <property type="entry name" value="7tm6_olfct_rcpt"/>
</dbReference>
<evidence type="ECO:0000256" key="6">
    <source>
        <dbReference type="ARBA" id="ARBA00022989"/>
    </source>
</evidence>
<comment type="subcellular location">
    <subcellularLocation>
        <location evidence="1 10">Cell membrane</location>
        <topology evidence="1 10">Multi-pass membrane protein</topology>
    </subcellularLocation>
</comment>
<accession>A0A7G8Z962</accession>